<dbReference type="AlphaFoldDB" id="A0A445D930"/>
<accession>A0A445D930</accession>
<dbReference type="EMBL" id="SDMP01000005">
    <property type="protein sequence ID" value="RYR59688.1"/>
    <property type="molecule type" value="Genomic_DNA"/>
</dbReference>
<keyword evidence="3" id="KW-1185">Reference proteome</keyword>
<proteinExistence type="predicted"/>
<evidence type="ECO:0000259" key="1">
    <source>
        <dbReference type="Pfam" id="PF10551"/>
    </source>
</evidence>
<dbReference type="Proteomes" id="UP000289738">
    <property type="component" value="Chromosome A05"/>
</dbReference>
<reference evidence="2 3" key="1">
    <citation type="submission" date="2019-01" db="EMBL/GenBank/DDBJ databases">
        <title>Sequencing of cultivated peanut Arachis hypogaea provides insights into genome evolution and oil improvement.</title>
        <authorList>
            <person name="Chen X."/>
        </authorList>
    </citation>
    <scope>NUCLEOTIDE SEQUENCE [LARGE SCALE GENOMIC DNA]</scope>
    <source>
        <strain evidence="3">cv. Fuhuasheng</strain>
        <tissue evidence="2">Leaves</tissue>
    </source>
</reference>
<feature type="domain" description="MULE transposase" evidence="1">
    <location>
        <begin position="169"/>
        <end position="214"/>
    </location>
</feature>
<organism evidence="2 3">
    <name type="scientific">Arachis hypogaea</name>
    <name type="common">Peanut</name>
    <dbReference type="NCBI Taxonomy" id="3818"/>
    <lineage>
        <taxon>Eukaryota</taxon>
        <taxon>Viridiplantae</taxon>
        <taxon>Streptophyta</taxon>
        <taxon>Embryophyta</taxon>
        <taxon>Tracheophyta</taxon>
        <taxon>Spermatophyta</taxon>
        <taxon>Magnoliopsida</taxon>
        <taxon>eudicotyledons</taxon>
        <taxon>Gunneridae</taxon>
        <taxon>Pentapetalae</taxon>
        <taxon>rosids</taxon>
        <taxon>fabids</taxon>
        <taxon>Fabales</taxon>
        <taxon>Fabaceae</taxon>
        <taxon>Papilionoideae</taxon>
        <taxon>50 kb inversion clade</taxon>
        <taxon>dalbergioids sensu lato</taxon>
        <taxon>Dalbergieae</taxon>
        <taxon>Pterocarpus clade</taxon>
        <taxon>Arachis</taxon>
    </lineage>
</organism>
<evidence type="ECO:0000313" key="2">
    <source>
        <dbReference type="EMBL" id="RYR59688.1"/>
    </source>
</evidence>
<comment type="caution">
    <text evidence="2">The sequence shown here is derived from an EMBL/GenBank/DDBJ whole genome shotgun (WGS) entry which is preliminary data.</text>
</comment>
<gene>
    <name evidence="2" type="ORF">Ahy_A05g025611</name>
</gene>
<protein>
    <recommendedName>
        <fullName evidence="1">MULE transposase domain-containing protein</fullName>
    </recommendedName>
</protein>
<name>A0A445D930_ARAHY</name>
<dbReference type="PANTHER" id="PTHR47718">
    <property type="entry name" value="OS01G0519700 PROTEIN"/>
    <property type="match status" value="1"/>
</dbReference>
<sequence length="214" mass="25336">MQRKLETRILTRRRRNQRYPLINLYCTREGYRESRVKAATRANRITATRYREKMYVMLDRDKEIWVVSRLELRHSHPCLAKKAVYYHVASLRITTRLAKTQQDVSSIGKRGWWVFKPEFFRKGCQKLPHKQKINPNFFYAIFVDDANKFRSALWVDARCRTLYEYYGDVVSFDTTYRRNMQGLPFASLVGVNHHGKSTLLGCALLGSENIPSFE</sequence>
<dbReference type="InterPro" id="IPR018289">
    <property type="entry name" value="MULE_transposase_dom"/>
</dbReference>
<dbReference type="STRING" id="3818.A0A445D930"/>
<evidence type="ECO:0000313" key="3">
    <source>
        <dbReference type="Proteomes" id="UP000289738"/>
    </source>
</evidence>
<dbReference type="Pfam" id="PF10551">
    <property type="entry name" value="MULE"/>
    <property type="match status" value="1"/>
</dbReference>